<evidence type="ECO:0000256" key="1">
    <source>
        <dbReference type="ARBA" id="ARBA00007120"/>
    </source>
</evidence>
<dbReference type="PANTHER" id="PTHR30289">
    <property type="entry name" value="UNCHARACTERIZED PROTEIN YBCL-RELATED"/>
    <property type="match status" value="1"/>
</dbReference>
<evidence type="ECO:0008006" key="4">
    <source>
        <dbReference type="Google" id="ProtNLM"/>
    </source>
</evidence>
<dbReference type="SUPFAM" id="SSF49777">
    <property type="entry name" value="PEBP-like"/>
    <property type="match status" value="1"/>
</dbReference>
<comment type="similarity">
    <text evidence="1">Belongs to the UPF0098 family.</text>
</comment>
<dbReference type="EMBL" id="AP023356">
    <property type="protein sequence ID" value="BCJ39827.1"/>
    <property type="molecule type" value="Genomic_DNA"/>
</dbReference>
<dbReference type="CDD" id="cd00865">
    <property type="entry name" value="PEBP_bact_arch"/>
    <property type="match status" value="1"/>
</dbReference>
<dbReference type="InterPro" id="IPR005247">
    <property type="entry name" value="YbhB_YbcL/LppC-like"/>
</dbReference>
<evidence type="ECO:0000313" key="2">
    <source>
        <dbReference type="EMBL" id="BCJ39827.1"/>
    </source>
</evidence>
<organism evidence="2 3">
    <name type="scientific">Actinoplanes ianthinogenes</name>
    <dbReference type="NCBI Taxonomy" id="122358"/>
    <lineage>
        <taxon>Bacteria</taxon>
        <taxon>Bacillati</taxon>
        <taxon>Actinomycetota</taxon>
        <taxon>Actinomycetes</taxon>
        <taxon>Micromonosporales</taxon>
        <taxon>Micromonosporaceae</taxon>
        <taxon>Actinoplanes</taxon>
    </lineage>
</organism>
<dbReference type="InterPro" id="IPR036610">
    <property type="entry name" value="PEBP-like_sf"/>
</dbReference>
<dbReference type="Gene3D" id="3.90.280.10">
    <property type="entry name" value="PEBP-like"/>
    <property type="match status" value="1"/>
</dbReference>
<dbReference type="InterPro" id="IPR008914">
    <property type="entry name" value="PEBP"/>
</dbReference>
<keyword evidence="3" id="KW-1185">Reference proteome</keyword>
<evidence type="ECO:0000313" key="3">
    <source>
        <dbReference type="Proteomes" id="UP000676967"/>
    </source>
</evidence>
<protein>
    <recommendedName>
        <fullName evidence="4">YbhB/YbcL family Raf kinase inhibitor-like protein</fullName>
    </recommendedName>
</protein>
<reference evidence="2 3" key="1">
    <citation type="submission" date="2020-08" db="EMBL/GenBank/DDBJ databases">
        <title>Whole genome shotgun sequence of Actinoplanes ianthinogenes NBRC 13996.</title>
        <authorList>
            <person name="Komaki H."/>
            <person name="Tamura T."/>
        </authorList>
    </citation>
    <scope>NUCLEOTIDE SEQUENCE [LARGE SCALE GENOMIC DNA]</scope>
    <source>
        <strain evidence="2 3">NBRC 13996</strain>
    </source>
</reference>
<accession>A0ABM7LKM2</accession>
<dbReference type="PANTHER" id="PTHR30289:SF1">
    <property type="entry name" value="PEBP (PHOSPHATIDYLETHANOLAMINE-BINDING PROTEIN) FAMILY PROTEIN"/>
    <property type="match status" value="1"/>
</dbReference>
<dbReference type="NCBIfam" id="TIGR00481">
    <property type="entry name" value="YbhB/YbcL family Raf kinase inhibitor-like protein"/>
    <property type="match status" value="1"/>
</dbReference>
<name>A0ABM7LKM2_9ACTN</name>
<gene>
    <name evidence="2" type="ORF">Aiant_04840</name>
</gene>
<proteinExistence type="inferred from homology"/>
<sequence length="185" mass="19028">MMRTAAAIVSAAALATGAFGYHAVRDGIPERAGHFRVAGPDLHHRFPADDFANGFGCAGSNAQPRLTWAGAPAGAASFAVTMFDPDAPTGSGFWHWLEWDVPAGSRGLDTAVPAGAVSGTNDAGFAGYLGPCPPAGDVAHHYQITVYALDVPTLNLPATTPPAVTMFTMSGHILATGRITVTAKR</sequence>
<dbReference type="Pfam" id="PF01161">
    <property type="entry name" value="PBP"/>
    <property type="match status" value="1"/>
</dbReference>
<dbReference type="Proteomes" id="UP000676967">
    <property type="component" value="Chromosome"/>
</dbReference>
<dbReference type="RefSeq" id="WP_189330715.1">
    <property type="nucleotide sequence ID" value="NZ_AP023356.1"/>
</dbReference>